<dbReference type="GO" id="GO:0045041">
    <property type="term" value="P:protein import into mitochondrial intermembrane space"/>
    <property type="evidence" value="ECO:0007669"/>
    <property type="project" value="TreeGrafter"/>
</dbReference>
<dbReference type="Proteomes" id="UP000295496">
    <property type="component" value="Unassembled WGS sequence"/>
</dbReference>
<keyword evidence="3" id="KW-0862">Zinc</keyword>
<dbReference type="InterPro" id="IPR052604">
    <property type="entry name" value="Mito_Tim_assembly_helper"/>
</dbReference>
<dbReference type="InterPro" id="IPR016694">
    <property type="entry name" value="UCP017292"/>
</dbReference>
<dbReference type="AlphaFoldDB" id="A0A4R1KUQ7"/>
<protein>
    <submittedName>
        <fullName evidence="5">Putative CHY-type Zn-finger protein</fullName>
    </submittedName>
</protein>
<keyword evidence="6" id="KW-1185">Reference proteome</keyword>
<keyword evidence="2" id="KW-0863">Zinc-finger</keyword>
<dbReference type="Pfam" id="PF05495">
    <property type="entry name" value="zf-CHY"/>
    <property type="match status" value="1"/>
</dbReference>
<proteinExistence type="predicted"/>
<feature type="domain" description="CHY-type" evidence="4">
    <location>
        <begin position="7"/>
        <end position="87"/>
    </location>
</feature>
<evidence type="ECO:0000259" key="4">
    <source>
        <dbReference type="PROSITE" id="PS51266"/>
    </source>
</evidence>
<evidence type="ECO:0000256" key="3">
    <source>
        <dbReference type="ARBA" id="ARBA00022833"/>
    </source>
</evidence>
<evidence type="ECO:0000256" key="1">
    <source>
        <dbReference type="ARBA" id="ARBA00022723"/>
    </source>
</evidence>
<gene>
    <name evidence="5" type="ORF">EV692_1713</name>
</gene>
<comment type="caution">
    <text evidence="5">The sequence shown here is derived from an EMBL/GenBank/DDBJ whole genome shotgun (WGS) entry which is preliminary data.</text>
</comment>
<evidence type="ECO:0000313" key="5">
    <source>
        <dbReference type="EMBL" id="TCK68380.1"/>
    </source>
</evidence>
<dbReference type="SUPFAM" id="SSF161219">
    <property type="entry name" value="CHY zinc finger-like"/>
    <property type="match status" value="1"/>
</dbReference>
<dbReference type="PANTHER" id="PTHR28082:SF1">
    <property type="entry name" value="HELPER OF TIM PROTEIN 13"/>
    <property type="match status" value="1"/>
</dbReference>
<name>A0A4R1KUQ7_9PAST</name>
<dbReference type="PIRSF" id="PIRSF017292">
    <property type="entry name" value="UCP017292_Znf_CHY"/>
    <property type="match status" value="1"/>
</dbReference>
<dbReference type="GO" id="GO:0008270">
    <property type="term" value="F:zinc ion binding"/>
    <property type="evidence" value="ECO:0007669"/>
    <property type="project" value="UniProtKB-KW"/>
</dbReference>
<evidence type="ECO:0000313" key="6">
    <source>
        <dbReference type="Proteomes" id="UP000295496"/>
    </source>
</evidence>
<dbReference type="InterPro" id="IPR008913">
    <property type="entry name" value="Znf_CHY"/>
</dbReference>
<sequence>MRVYGLLVDDQTRCEHYHSAVDIIAIQFKCCSKFYPCYQCHNACEDHPIERWQPSEFKQLAILCGHCKNTLSIQQYMEVSHCPYCQAKFNPGCKKHYGIYFDIGG</sequence>
<dbReference type="PROSITE" id="PS51266">
    <property type="entry name" value="ZF_CHY"/>
    <property type="match status" value="1"/>
</dbReference>
<dbReference type="PANTHER" id="PTHR28082">
    <property type="entry name" value="ZINC FINGER PROTEIN"/>
    <property type="match status" value="1"/>
</dbReference>
<evidence type="ECO:0000256" key="2">
    <source>
        <dbReference type="ARBA" id="ARBA00022771"/>
    </source>
</evidence>
<accession>A0A4R1KUQ7</accession>
<reference evidence="5 6" key="1">
    <citation type="submission" date="2019-03" db="EMBL/GenBank/DDBJ databases">
        <title>Genomic Encyclopedia of Type Strains, Phase IV (KMG-IV): sequencing the most valuable type-strain genomes for metagenomic binning, comparative biology and taxonomic classification.</title>
        <authorList>
            <person name="Goeker M."/>
        </authorList>
    </citation>
    <scope>NUCLEOTIDE SEQUENCE [LARGE SCALE GENOMIC DNA]</scope>
    <source>
        <strain evidence="5 6">DSM 10053</strain>
    </source>
</reference>
<keyword evidence="1" id="KW-0479">Metal-binding</keyword>
<dbReference type="InterPro" id="IPR037274">
    <property type="entry name" value="Znf_CHY_sf"/>
</dbReference>
<organism evidence="5 6">
    <name type="scientific">Lonepinella koalarum</name>
    <dbReference type="NCBI Taxonomy" id="53417"/>
    <lineage>
        <taxon>Bacteria</taxon>
        <taxon>Pseudomonadati</taxon>
        <taxon>Pseudomonadota</taxon>
        <taxon>Gammaproteobacteria</taxon>
        <taxon>Pasteurellales</taxon>
        <taxon>Pasteurellaceae</taxon>
        <taxon>Lonepinella</taxon>
    </lineage>
</organism>
<dbReference type="EMBL" id="SMGJ01000005">
    <property type="protein sequence ID" value="TCK68380.1"/>
    <property type="molecule type" value="Genomic_DNA"/>
</dbReference>